<dbReference type="OrthoDB" id="787137at2759"/>
<keyword evidence="8" id="KW-1185">Reference proteome</keyword>
<feature type="compositionally biased region" description="Gly residues" evidence="5">
    <location>
        <begin position="208"/>
        <end position="219"/>
    </location>
</feature>
<evidence type="ECO:0000256" key="2">
    <source>
        <dbReference type="ARBA" id="ARBA00022553"/>
    </source>
</evidence>
<dbReference type="GO" id="GO:0006325">
    <property type="term" value="P:chromatin organization"/>
    <property type="evidence" value="ECO:0007669"/>
    <property type="project" value="UniProtKB-KW"/>
</dbReference>
<evidence type="ECO:0000259" key="6">
    <source>
        <dbReference type="PROSITE" id="PS52014"/>
    </source>
</evidence>
<accession>A0A8J2LL84</accession>
<keyword evidence="3" id="KW-0156">Chromatin regulator</keyword>
<proteinExistence type="predicted"/>
<name>A0A8J2LL84_9HEXA</name>
<organism evidence="7 8">
    <name type="scientific">Allacma fusca</name>
    <dbReference type="NCBI Taxonomy" id="39272"/>
    <lineage>
        <taxon>Eukaryota</taxon>
        <taxon>Metazoa</taxon>
        <taxon>Ecdysozoa</taxon>
        <taxon>Arthropoda</taxon>
        <taxon>Hexapoda</taxon>
        <taxon>Collembola</taxon>
        <taxon>Symphypleona</taxon>
        <taxon>Sminthuridae</taxon>
        <taxon>Allacma</taxon>
    </lineage>
</organism>
<keyword evidence="4" id="KW-0539">Nucleus</keyword>
<feature type="compositionally biased region" description="Basic and acidic residues" evidence="5">
    <location>
        <begin position="402"/>
        <end position="412"/>
    </location>
</feature>
<dbReference type="EMBL" id="CAJVCH010570084">
    <property type="protein sequence ID" value="CAG7834008.1"/>
    <property type="molecule type" value="Genomic_DNA"/>
</dbReference>
<comment type="caution">
    <text evidence="7">The sequence shown here is derived from an EMBL/GenBank/DDBJ whole genome shotgun (WGS) entry which is preliminary data.</text>
</comment>
<keyword evidence="2" id="KW-0597">Phosphoprotein</keyword>
<dbReference type="InterPro" id="IPR048589">
    <property type="entry name" value="SAMD1-like_WH"/>
</dbReference>
<gene>
    <name evidence="7" type="ORF">AFUS01_LOCUS43558</name>
</gene>
<evidence type="ECO:0000256" key="1">
    <source>
        <dbReference type="ARBA" id="ARBA00004123"/>
    </source>
</evidence>
<evidence type="ECO:0000256" key="3">
    <source>
        <dbReference type="ARBA" id="ARBA00022853"/>
    </source>
</evidence>
<reference evidence="7" key="1">
    <citation type="submission" date="2021-06" db="EMBL/GenBank/DDBJ databases">
        <authorList>
            <person name="Hodson N. C."/>
            <person name="Mongue J. A."/>
            <person name="Jaron S. K."/>
        </authorList>
    </citation>
    <scope>NUCLEOTIDE SEQUENCE</scope>
</reference>
<feature type="compositionally biased region" description="Polar residues" evidence="5">
    <location>
        <begin position="526"/>
        <end position="536"/>
    </location>
</feature>
<feature type="region of interest" description="Disordered" evidence="5">
    <location>
        <begin position="320"/>
        <end position="551"/>
    </location>
</feature>
<dbReference type="GO" id="GO:0003677">
    <property type="term" value="F:DNA binding"/>
    <property type="evidence" value="ECO:0007669"/>
    <property type="project" value="InterPro"/>
</dbReference>
<feature type="domain" description="SAMD1-like winged helix (WH)" evidence="6">
    <location>
        <begin position="3"/>
        <end position="102"/>
    </location>
</feature>
<protein>
    <recommendedName>
        <fullName evidence="6">SAMD1-like winged helix (WH) domain-containing protein</fullName>
    </recommendedName>
</protein>
<evidence type="ECO:0000313" key="8">
    <source>
        <dbReference type="Proteomes" id="UP000708208"/>
    </source>
</evidence>
<dbReference type="AlphaFoldDB" id="A0A8J2LL84"/>
<comment type="subcellular location">
    <subcellularLocation>
        <location evidence="1">Nucleus</location>
    </subcellularLocation>
</comment>
<feature type="region of interest" description="Disordered" evidence="5">
    <location>
        <begin position="204"/>
        <end position="301"/>
    </location>
</feature>
<sequence>MHDKEKEVAQWDQWLVNAVQKIRSQKQRPALDRIYNSVRLLAEKEQLAVQSQRSPIAPIYNAPFETIGIDQVQRHIDRAVKKGLLLKIISKGCTAYKTPEKCERQLNLSNGSTEENPEVIKSVVKVFRELSEPDPTATSSSRDSNSNGCTLVQISDYLRQSHIIQFPATNQDLDNDSLVRRLVEGVLRKEISKGHVELHGEHYRLLSGGNGGSGSGGNGKSSVSSSSSDKNNMEHRSSVDDSSGSGSSRRDARQRRASASTPTVSPKEKVKHKLKAASTHTTDVSSSGSSGSSSFILSSSSLRESHPVFVTKSSMIAEPSNLSVKPKERKSPPKLKIKSGSLDPPSKPSTGTSTVLKLKSTSPPDRSVTKSAARSYSNPSSGTSKRGSSTDGSDKSFNFRSSDSKLKDENPLKLESVYETFSEVSRNIVSKPEKLSKSKDLIPTGGSNRKDYSLDEVSDSSSSNSSSNNSSSSTASSAVSKISSSSAASSTSVTSGGAVTTVTATKSKDKDMSARSAEVGSSSSVDTLKSHNTNSKGGEIGTKSSNDKTKG</sequence>
<feature type="compositionally biased region" description="Basic and acidic residues" evidence="5">
    <location>
        <begin position="431"/>
        <end position="440"/>
    </location>
</feature>
<feature type="compositionally biased region" description="Low complexity" evidence="5">
    <location>
        <begin position="459"/>
        <end position="505"/>
    </location>
</feature>
<feature type="compositionally biased region" description="Low complexity" evidence="5">
    <location>
        <begin position="514"/>
        <end position="525"/>
    </location>
</feature>
<dbReference type="Proteomes" id="UP000708208">
    <property type="component" value="Unassembled WGS sequence"/>
</dbReference>
<evidence type="ECO:0000256" key="5">
    <source>
        <dbReference type="SAM" id="MobiDB-lite"/>
    </source>
</evidence>
<dbReference type="Pfam" id="PF21524">
    <property type="entry name" value="SAMD1_WH"/>
    <property type="match status" value="1"/>
</dbReference>
<evidence type="ECO:0000313" key="7">
    <source>
        <dbReference type="EMBL" id="CAG7834008.1"/>
    </source>
</evidence>
<feature type="compositionally biased region" description="Low complexity" evidence="5">
    <location>
        <begin position="285"/>
        <end position="301"/>
    </location>
</feature>
<evidence type="ECO:0000256" key="4">
    <source>
        <dbReference type="ARBA" id="ARBA00023242"/>
    </source>
</evidence>
<feature type="compositionally biased region" description="Polar residues" evidence="5">
    <location>
        <begin position="348"/>
        <end position="401"/>
    </location>
</feature>
<dbReference type="PROSITE" id="PS52014">
    <property type="entry name" value="SAMD1_WH"/>
    <property type="match status" value="1"/>
</dbReference>
<dbReference type="GO" id="GO:0005634">
    <property type="term" value="C:nucleus"/>
    <property type="evidence" value="ECO:0007669"/>
    <property type="project" value="UniProtKB-SubCell"/>
</dbReference>